<sequence>MSKYGQICVKFGTKLKNNLVDLLYLFNFWLALKKAGGFKVKSLKFIPLWNSDLLQLSLVTKLIEYLAIHLLGLSLHQTTTCSILRHFEWPTVSDANSSQVDWSTGANSFGIMTFSQQSVNTTYWKLKASSRRPCFALGSYFSSFASS</sequence>
<name>A0A3M7PV40_BRAPC</name>
<dbReference type="AlphaFoldDB" id="A0A3M7PV40"/>
<proteinExistence type="predicted"/>
<comment type="caution">
    <text evidence="1">The sequence shown here is derived from an EMBL/GenBank/DDBJ whole genome shotgun (WGS) entry which is preliminary data.</text>
</comment>
<evidence type="ECO:0000313" key="1">
    <source>
        <dbReference type="EMBL" id="RNA03052.1"/>
    </source>
</evidence>
<evidence type="ECO:0000313" key="2">
    <source>
        <dbReference type="Proteomes" id="UP000276133"/>
    </source>
</evidence>
<dbReference type="EMBL" id="REGN01008661">
    <property type="protein sequence ID" value="RNA03052.1"/>
    <property type="molecule type" value="Genomic_DNA"/>
</dbReference>
<keyword evidence="2" id="KW-1185">Reference proteome</keyword>
<protein>
    <submittedName>
        <fullName evidence="1">Uncharacterized protein</fullName>
    </submittedName>
</protein>
<dbReference type="Proteomes" id="UP000276133">
    <property type="component" value="Unassembled WGS sequence"/>
</dbReference>
<reference evidence="1 2" key="1">
    <citation type="journal article" date="2018" name="Sci. Rep.">
        <title>Genomic signatures of local adaptation to the degree of environmental predictability in rotifers.</title>
        <authorList>
            <person name="Franch-Gras L."/>
            <person name="Hahn C."/>
            <person name="Garcia-Roger E.M."/>
            <person name="Carmona M.J."/>
            <person name="Serra M."/>
            <person name="Gomez A."/>
        </authorList>
    </citation>
    <scope>NUCLEOTIDE SEQUENCE [LARGE SCALE GENOMIC DNA]</scope>
    <source>
        <strain evidence="1">HYR1</strain>
    </source>
</reference>
<gene>
    <name evidence="1" type="ORF">BpHYR1_011683</name>
</gene>
<organism evidence="1 2">
    <name type="scientific">Brachionus plicatilis</name>
    <name type="common">Marine rotifer</name>
    <name type="synonym">Brachionus muelleri</name>
    <dbReference type="NCBI Taxonomy" id="10195"/>
    <lineage>
        <taxon>Eukaryota</taxon>
        <taxon>Metazoa</taxon>
        <taxon>Spiralia</taxon>
        <taxon>Gnathifera</taxon>
        <taxon>Rotifera</taxon>
        <taxon>Eurotatoria</taxon>
        <taxon>Monogononta</taxon>
        <taxon>Pseudotrocha</taxon>
        <taxon>Ploima</taxon>
        <taxon>Brachionidae</taxon>
        <taxon>Brachionus</taxon>
    </lineage>
</organism>
<accession>A0A3M7PV40</accession>